<evidence type="ECO:0000313" key="1">
    <source>
        <dbReference type="EMBL" id="OIN88994.1"/>
    </source>
</evidence>
<comment type="caution">
    <text evidence="1">The sequence shown here is derived from an EMBL/GenBank/DDBJ whole genome shotgun (WGS) entry which is preliminary data.</text>
</comment>
<dbReference type="Proteomes" id="UP000183144">
    <property type="component" value="Unassembled WGS sequence"/>
</dbReference>
<organism evidence="1 2">
    <name type="scientific">Candidatus Beckwithbacteria bacterium CG1_02_47_37</name>
    <dbReference type="NCBI Taxonomy" id="1805034"/>
    <lineage>
        <taxon>Bacteria</taxon>
        <taxon>Candidatus Beckwithiibacteriota</taxon>
    </lineage>
</organism>
<sequence length="226" mass="25935">MNGLSLCARYAFAPNYLKYCGPDKNRELAGYLAHSVADAGLKLMLEKFEAMYPYLQLIAHNNGIGDEFDDRVVEAYWLGNQLLDKVTTSSFFAHVRPRLPFKDRQWFEQKLPLGAKPNHAFHVLNFMTRTGHKAIPQTVETMDQCRISWGTVLPGGKVTTQKLVYQRGRLRLVSAVKEYKNLTKEFNPGDLVTTHWGWICEKINRQQIKNLENYTNLALRLANTTI</sequence>
<accession>A0A1J4RRI1</accession>
<name>A0A1J4RRI1_9BACT</name>
<reference evidence="1 2" key="1">
    <citation type="journal article" date="2016" name="Environ. Microbiol.">
        <title>Genomic resolution of a cold subsurface aquifer community provides metabolic insights for novel microbes adapted to high CO concentrations.</title>
        <authorList>
            <person name="Probst A.J."/>
            <person name="Castelle C.J."/>
            <person name="Singh A."/>
            <person name="Brown C.T."/>
            <person name="Anantharaman K."/>
            <person name="Sharon I."/>
            <person name="Hug L.A."/>
            <person name="Burstein D."/>
            <person name="Emerson J.B."/>
            <person name="Thomas B.C."/>
            <person name="Banfield J.F."/>
        </authorList>
    </citation>
    <scope>NUCLEOTIDE SEQUENCE [LARGE SCALE GENOMIC DNA]</scope>
    <source>
        <strain evidence="1">CG1_02_47_37</strain>
    </source>
</reference>
<dbReference type="EMBL" id="MNUI01000047">
    <property type="protein sequence ID" value="OIN88994.1"/>
    <property type="molecule type" value="Genomic_DNA"/>
</dbReference>
<dbReference type="InterPro" id="IPR045660">
    <property type="entry name" value="DUF6390"/>
</dbReference>
<protein>
    <submittedName>
        <fullName evidence="1">Uncharacterized protein</fullName>
    </submittedName>
</protein>
<proteinExistence type="predicted"/>
<dbReference type="STRING" id="1805034.AUJ59_02650"/>
<dbReference type="AlphaFoldDB" id="A0A1J4RRI1"/>
<evidence type="ECO:0000313" key="2">
    <source>
        <dbReference type="Proteomes" id="UP000183144"/>
    </source>
</evidence>
<gene>
    <name evidence="1" type="ORF">AUJ59_02650</name>
</gene>
<dbReference type="Pfam" id="PF19927">
    <property type="entry name" value="DUF6390"/>
    <property type="match status" value="1"/>
</dbReference>